<protein>
    <recommendedName>
        <fullName evidence="9">Ribose-phosphate pyrophosphokinase</fullName>
        <shortName evidence="9">RPPK</shortName>
        <ecNumber evidence="9">2.7.6.1</ecNumber>
    </recommendedName>
    <alternativeName>
        <fullName evidence="9">5-phospho-D-ribosyl alpha-1-diphosphate synthase</fullName>
    </alternativeName>
    <alternativeName>
        <fullName evidence="9">Phosphoribosyl diphosphate synthase</fullName>
    </alternativeName>
    <alternativeName>
        <fullName evidence="9">Phosphoribosyl pyrophosphate synthase</fullName>
        <shortName evidence="9">P-Rib-PP synthase</shortName>
        <shortName evidence="9">PRPP synthase</shortName>
        <shortName evidence="9">PRPPase</shortName>
    </alternativeName>
</protein>
<dbReference type="CDD" id="cd06223">
    <property type="entry name" value="PRTases_typeI"/>
    <property type="match status" value="1"/>
</dbReference>
<dbReference type="GO" id="GO:0002189">
    <property type="term" value="C:ribose phosphate diphosphokinase complex"/>
    <property type="evidence" value="ECO:0007669"/>
    <property type="project" value="TreeGrafter"/>
</dbReference>
<dbReference type="Pfam" id="PF14572">
    <property type="entry name" value="Pribosyl_synth"/>
    <property type="match status" value="1"/>
</dbReference>
<keyword evidence="9" id="KW-0963">Cytoplasm</keyword>
<feature type="binding site" evidence="9">
    <location>
        <position position="139"/>
    </location>
    <ligand>
        <name>Mg(2+)</name>
        <dbReference type="ChEBI" id="CHEBI:18420"/>
    </ligand>
</feature>
<reference evidence="13 16" key="4">
    <citation type="submission" date="2020-12" db="EMBL/GenBank/DDBJ databases">
        <title>FDA dAtabase for Regulatory Grade micrObial Sequences (FDA-ARGOS): Supporting development and validation of Infectious Disease Dx tests.</title>
        <authorList>
            <person name="Sproer C."/>
            <person name="Gronow S."/>
            <person name="Severitt S."/>
            <person name="Schroder I."/>
            <person name="Tallon L."/>
            <person name="Sadzewicz L."/>
            <person name="Zhao X."/>
            <person name="Boylan J."/>
            <person name="Ott S."/>
            <person name="Bowen H."/>
            <person name="Vavikolanu K."/>
            <person name="Mehta A."/>
            <person name="Aluvathingal J."/>
            <person name="Nadendla S."/>
            <person name="Lowell S."/>
            <person name="Myers T."/>
            <person name="Yan Y."/>
            <person name="Sichtig H."/>
        </authorList>
    </citation>
    <scope>NUCLEOTIDE SEQUENCE [LARGE SCALE GENOMIC DNA]</scope>
    <source>
        <strain evidence="13 16">FDAARGOS_864</strain>
    </source>
</reference>
<feature type="binding site" evidence="9">
    <location>
        <begin position="235"/>
        <end position="239"/>
    </location>
    <ligand>
        <name>D-ribose 5-phosphate</name>
        <dbReference type="ChEBI" id="CHEBI:78346"/>
    </ligand>
</feature>
<dbReference type="EMBL" id="CP065738">
    <property type="protein sequence ID" value="QPT52999.1"/>
    <property type="molecule type" value="Genomic_DNA"/>
</dbReference>
<evidence type="ECO:0000313" key="12">
    <source>
        <dbReference type="EMBL" id="OAX67775.1"/>
    </source>
</evidence>
<evidence type="ECO:0000256" key="3">
    <source>
        <dbReference type="ARBA" id="ARBA00022727"/>
    </source>
</evidence>
<keyword evidence="1 9" id="KW-0808">Transferase</keyword>
<evidence type="ECO:0000313" key="16">
    <source>
        <dbReference type="Proteomes" id="UP000594975"/>
    </source>
</evidence>
<comment type="pathway">
    <text evidence="9">Metabolic intermediate biosynthesis; 5-phospho-alpha-D-ribose 1-diphosphate biosynthesis; 5-phospho-alpha-D-ribose 1-diphosphate from D-ribose 5-phosphate (route I): step 1/1.</text>
</comment>
<dbReference type="PATRIC" id="fig|37923.10.peg.841"/>
<dbReference type="GO" id="GO:0009156">
    <property type="term" value="P:ribonucleoside monophosphate biosynthetic process"/>
    <property type="evidence" value="ECO:0007669"/>
    <property type="project" value="InterPro"/>
</dbReference>
<feature type="binding site" evidence="9">
    <location>
        <begin position="46"/>
        <end position="48"/>
    </location>
    <ligand>
        <name>ATP</name>
        <dbReference type="ChEBI" id="CHEBI:30616"/>
    </ligand>
</feature>
<keyword evidence="2 9" id="KW-0479">Metal-binding</keyword>
<dbReference type="Pfam" id="PF13793">
    <property type="entry name" value="Pribosyltran_N"/>
    <property type="match status" value="1"/>
</dbReference>
<comment type="cofactor">
    <cofactor evidence="9">
        <name>Mg(2+)</name>
        <dbReference type="ChEBI" id="CHEBI:18420"/>
    </cofactor>
    <text evidence="9">Binds 2 Mg(2+) ions per subunit.</text>
</comment>
<reference evidence="11" key="3">
    <citation type="submission" date="2016-04" db="EMBL/GenBank/DDBJ databases">
        <authorList>
            <person name="Evans L.H."/>
            <person name="Alamgir A."/>
            <person name="Owens N."/>
            <person name="Weber N.D."/>
            <person name="Virtaneva K."/>
            <person name="Barbian K."/>
            <person name="Babar A."/>
            <person name="Rosenke K."/>
        </authorList>
    </citation>
    <scope>NUCLEOTIDE SEQUENCE [LARGE SCALE GENOMIC DNA]</scope>
    <source>
        <strain evidence="11">RUTW2-3</strain>
    </source>
</reference>
<dbReference type="InterPro" id="IPR029057">
    <property type="entry name" value="PRTase-like"/>
</dbReference>
<evidence type="ECO:0000313" key="11">
    <source>
        <dbReference type="EMBL" id="OAX52909.1"/>
    </source>
</evidence>
<dbReference type="GO" id="GO:0004749">
    <property type="term" value="F:ribose phosphate diphosphokinase activity"/>
    <property type="evidence" value="ECO:0007669"/>
    <property type="project" value="UniProtKB-UniRule"/>
</dbReference>
<dbReference type="InterPro" id="IPR000836">
    <property type="entry name" value="PRTase_dom"/>
</dbReference>
<dbReference type="NCBIfam" id="NF002844">
    <property type="entry name" value="PRK03092.1"/>
    <property type="match status" value="1"/>
</dbReference>
<dbReference type="GO" id="GO:0005737">
    <property type="term" value="C:cytoplasm"/>
    <property type="evidence" value="ECO:0007669"/>
    <property type="project" value="UniProtKB-SubCell"/>
</dbReference>
<evidence type="ECO:0000256" key="7">
    <source>
        <dbReference type="ARBA" id="ARBA00022842"/>
    </source>
</evidence>
<dbReference type="InterPro" id="IPR029099">
    <property type="entry name" value="Pribosyltran_N"/>
</dbReference>
<feature type="domain" description="Ribose-phosphate pyrophosphokinase N-terminal" evidence="10">
    <location>
        <begin position="14"/>
        <end position="129"/>
    </location>
</feature>
<dbReference type="UniPathway" id="UPA00087">
    <property type="reaction ID" value="UER00172"/>
</dbReference>
<evidence type="ECO:0000256" key="8">
    <source>
        <dbReference type="ARBA" id="ARBA00049535"/>
    </source>
</evidence>
<gene>
    <name evidence="9" type="primary">prs</name>
    <name evidence="12" type="ORF">A5N15_00795</name>
    <name evidence="11" type="ORF">AN277_0200645</name>
    <name evidence="13" type="ORF">I6G21_06700</name>
</gene>
<comment type="function">
    <text evidence="9">Involved in the biosynthesis of the central metabolite phospho-alpha-D-ribosyl-1-pyrophosphate (PRPP) via the transfer of pyrophosphoryl group from ATP to 1-hydroxyl of ribose-5-phosphate (Rib-5-P).</text>
</comment>
<dbReference type="SUPFAM" id="SSF53271">
    <property type="entry name" value="PRTase-like"/>
    <property type="match status" value="1"/>
</dbReference>
<dbReference type="Proteomes" id="UP000092021">
    <property type="component" value="Unassembled WGS sequence"/>
</dbReference>
<dbReference type="InterPro" id="IPR037515">
    <property type="entry name" value="Rib-P_diPkinase_bac"/>
</dbReference>
<evidence type="ECO:0000259" key="10">
    <source>
        <dbReference type="Pfam" id="PF13793"/>
    </source>
</evidence>
<dbReference type="EMBL" id="LJBJ02000001">
    <property type="protein sequence ID" value="OAX52909.1"/>
    <property type="molecule type" value="Genomic_DNA"/>
</dbReference>
<dbReference type="Proteomes" id="UP000594975">
    <property type="component" value="Chromosome"/>
</dbReference>
<keyword evidence="14" id="KW-1185">Reference proteome</keyword>
<feature type="binding site" evidence="9">
    <location>
        <begin position="105"/>
        <end position="106"/>
    </location>
    <ligand>
        <name>ATP</name>
        <dbReference type="ChEBI" id="CHEBI:30616"/>
    </ligand>
</feature>
<dbReference type="PANTHER" id="PTHR10210">
    <property type="entry name" value="RIBOSE-PHOSPHATE DIPHOSPHOKINASE FAMILY MEMBER"/>
    <property type="match status" value="1"/>
</dbReference>
<dbReference type="GO" id="GO:0000287">
    <property type="term" value="F:magnesium ion binding"/>
    <property type="evidence" value="ECO:0007669"/>
    <property type="project" value="UniProtKB-UniRule"/>
</dbReference>
<dbReference type="GO" id="GO:0005524">
    <property type="term" value="F:ATP binding"/>
    <property type="evidence" value="ECO:0007669"/>
    <property type="project" value="UniProtKB-KW"/>
</dbReference>
<dbReference type="Proteomes" id="UP000053171">
    <property type="component" value="Unassembled WGS sequence"/>
</dbReference>
<dbReference type="NCBIfam" id="NF002320">
    <property type="entry name" value="PRK01259.1"/>
    <property type="match status" value="1"/>
</dbReference>
<evidence type="ECO:0000313" key="13">
    <source>
        <dbReference type="EMBL" id="QPT52999.1"/>
    </source>
</evidence>
<comment type="subunit">
    <text evidence="9">Homohexamer.</text>
</comment>
<evidence type="ECO:0000256" key="5">
    <source>
        <dbReference type="ARBA" id="ARBA00022777"/>
    </source>
</evidence>
<evidence type="ECO:0000256" key="6">
    <source>
        <dbReference type="ARBA" id="ARBA00022840"/>
    </source>
</evidence>
<keyword evidence="4 9" id="KW-0547">Nucleotide-binding</keyword>
<dbReference type="RefSeq" id="WP_055684333.1">
    <property type="nucleotide sequence ID" value="NZ_CP065738.1"/>
</dbReference>
<dbReference type="KEGG" id="rkr:I6G21_06700"/>
<dbReference type="EC" id="2.7.6.1" evidence="9"/>
<name>A0A0Q2XIJ3_9MICC</name>
<sequence length="327" mass="35255">MSSKLTNPGEKKLALVSGRAHPELAEQISKNLGCDLLPVSAYDFANGETYVRYEDSVRGADCFVLQSHPAPINDWLMEQIIMIDALKRASARRITVIAPFYPYARQDKKHKGREPISARLIADLYKTAGADRIMSVDLHTAQIQGFFDGPVDHLMAIPILANYVRDKVGTEGVTVVSPDTGRVRVAEQWAELLGGAPLGFVHKTRDISVPNQAVAKTVVGDVKGRTCVLIDDMIDTAGTISGAVSVLREAGAKDVIIAATHPVFSGPAVERLKDSGATEVVVTNTLPVPEERRFEGLTVLSIAPLIARAIKEVFEDGSVTSLFNGVS</sequence>
<dbReference type="FunFam" id="3.40.50.2020:FF:000007">
    <property type="entry name" value="Ribose-phosphate pyrophosphokinase"/>
    <property type="match status" value="1"/>
</dbReference>
<feature type="binding site" evidence="9">
    <location>
        <position position="179"/>
    </location>
    <ligand>
        <name>Mg(2+)</name>
        <dbReference type="ChEBI" id="CHEBI:18420"/>
    </ligand>
</feature>
<comment type="similarity">
    <text evidence="9">Belongs to the ribose-phosphate pyrophosphokinase family. Class I subfamily.</text>
</comment>
<keyword evidence="3 9" id="KW-0545">Nucleotide biosynthesis</keyword>
<dbReference type="SMART" id="SM01400">
    <property type="entry name" value="Pribosyltran_N"/>
    <property type="match status" value="1"/>
</dbReference>
<keyword evidence="7 9" id="KW-0460">Magnesium</keyword>
<dbReference type="PROSITE" id="PS00114">
    <property type="entry name" value="PRPP_SYNTHASE"/>
    <property type="match status" value="1"/>
</dbReference>
<dbReference type="AlphaFoldDB" id="A0A0Q2XIJ3"/>
<evidence type="ECO:0000256" key="2">
    <source>
        <dbReference type="ARBA" id="ARBA00022723"/>
    </source>
</evidence>
<keyword evidence="5 9" id="KW-0418">Kinase</keyword>
<evidence type="ECO:0000313" key="15">
    <source>
        <dbReference type="Proteomes" id="UP000092021"/>
    </source>
</evidence>
<reference evidence="14" key="2">
    <citation type="submission" date="2016-04" db="EMBL/GenBank/DDBJ databases">
        <authorList>
            <person name="Waterworth S."/>
            <person name="Matcher G."/>
        </authorList>
    </citation>
    <scope>NUCLEOTIDE SEQUENCE [LARGE SCALE GENOMIC DNA]</scope>
    <source>
        <strain evidence="14">RuSp02-3</strain>
    </source>
</reference>
<dbReference type="GO" id="GO:0006164">
    <property type="term" value="P:purine nucleotide biosynthetic process"/>
    <property type="evidence" value="ECO:0007669"/>
    <property type="project" value="TreeGrafter"/>
</dbReference>
<dbReference type="InterPro" id="IPR005946">
    <property type="entry name" value="Rib-P_diPkinase"/>
</dbReference>
<comment type="catalytic activity">
    <reaction evidence="8 9">
        <text>D-ribose 5-phosphate + ATP = 5-phospho-alpha-D-ribose 1-diphosphate + AMP + H(+)</text>
        <dbReference type="Rhea" id="RHEA:15609"/>
        <dbReference type="ChEBI" id="CHEBI:15378"/>
        <dbReference type="ChEBI" id="CHEBI:30616"/>
        <dbReference type="ChEBI" id="CHEBI:58017"/>
        <dbReference type="ChEBI" id="CHEBI:78346"/>
        <dbReference type="ChEBI" id="CHEBI:456215"/>
        <dbReference type="EC" id="2.7.6.1"/>
    </reaction>
</comment>
<accession>A0A0Q2XIJ3</accession>
<evidence type="ECO:0000256" key="4">
    <source>
        <dbReference type="ARBA" id="ARBA00022741"/>
    </source>
</evidence>
<feature type="active site" evidence="9">
    <location>
        <position position="203"/>
    </location>
</feature>
<comment type="subcellular location">
    <subcellularLocation>
        <location evidence="9">Cytoplasm</location>
    </subcellularLocation>
</comment>
<feature type="binding site" evidence="9">
    <location>
        <position position="205"/>
    </location>
    <ligand>
        <name>D-ribose 5-phosphate</name>
        <dbReference type="ChEBI" id="CHEBI:78346"/>
    </ligand>
</feature>
<dbReference type="Gene3D" id="3.40.50.2020">
    <property type="match status" value="2"/>
</dbReference>
<dbReference type="GeneID" id="61263068"/>
<dbReference type="InterPro" id="IPR000842">
    <property type="entry name" value="PRib_PP_synth_CS"/>
</dbReference>
<dbReference type="PANTHER" id="PTHR10210:SF41">
    <property type="entry name" value="RIBOSE-PHOSPHATE PYROPHOSPHOKINASE 1, CHLOROPLASTIC"/>
    <property type="match status" value="1"/>
</dbReference>
<keyword evidence="6 9" id="KW-0067">ATP-binding</keyword>
<dbReference type="NCBIfam" id="TIGR01251">
    <property type="entry name" value="ribP_PPkin"/>
    <property type="match status" value="1"/>
</dbReference>
<proteinExistence type="inferred from homology"/>
<dbReference type="GO" id="GO:0016301">
    <property type="term" value="F:kinase activity"/>
    <property type="evidence" value="ECO:0007669"/>
    <property type="project" value="UniProtKB-KW"/>
</dbReference>
<organism evidence="13 16">
    <name type="scientific">Rothia kristinae</name>
    <dbReference type="NCBI Taxonomy" id="37923"/>
    <lineage>
        <taxon>Bacteria</taxon>
        <taxon>Bacillati</taxon>
        <taxon>Actinomycetota</taxon>
        <taxon>Actinomycetes</taxon>
        <taxon>Micrococcales</taxon>
        <taxon>Micrococcaceae</taxon>
        <taxon>Rothia</taxon>
    </lineage>
</organism>
<evidence type="ECO:0000313" key="14">
    <source>
        <dbReference type="Proteomes" id="UP000053171"/>
    </source>
</evidence>
<dbReference type="GO" id="GO:0006015">
    <property type="term" value="P:5-phosphoribose 1-diphosphate biosynthetic process"/>
    <property type="evidence" value="ECO:0007669"/>
    <property type="project" value="UniProtKB-UniRule"/>
</dbReference>
<dbReference type="EMBL" id="LWGZ01000062">
    <property type="protein sequence ID" value="OAX67775.1"/>
    <property type="molecule type" value="Genomic_DNA"/>
</dbReference>
<dbReference type="HAMAP" id="MF_00583_B">
    <property type="entry name" value="RibP_PPkinase_B"/>
    <property type="match status" value="1"/>
</dbReference>
<evidence type="ECO:0000256" key="9">
    <source>
        <dbReference type="HAMAP-Rule" id="MF_00583"/>
    </source>
</evidence>
<feature type="binding site" evidence="9">
    <location>
        <position position="231"/>
    </location>
    <ligand>
        <name>D-ribose 5-phosphate</name>
        <dbReference type="ChEBI" id="CHEBI:78346"/>
    </ligand>
</feature>
<reference evidence="12 15" key="1">
    <citation type="submission" date="2016-04" db="EMBL/GenBank/DDBJ databases">
        <title>Identification of putative biosynthetic pathways for the production of bioactive secondary metabolites by the marine actinomycete Kocuria kristinae RUTW2-3.</title>
        <authorList>
            <person name="Waterworth S.C."/>
            <person name="Walmsley T.A."/>
            <person name="Matongo T."/>
            <person name="Davies-Coleman M.T."/>
            <person name="Dorrington R.A."/>
        </authorList>
    </citation>
    <scope>NUCLEOTIDE SEQUENCE [LARGE SCALE GENOMIC DNA]</scope>
    <source>
        <strain evidence="14">RuSp02-3</strain>
        <strain evidence="11">RUTW2-3</strain>
        <strain evidence="12 15">RUTW4-5</strain>
    </source>
</reference>
<evidence type="ECO:0000256" key="1">
    <source>
        <dbReference type="ARBA" id="ARBA00022679"/>
    </source>
</evidence>